<evidence type="ECO:0000256" key="2">
    <source>
        <dbReference type="ARBA" id="ARBA00022448"/>
    </source>
</evidence>
<comment type="subcellular location">
    <subcellularLocation>
        <location evidence="1 7">Cell membrane</location>
        <topology evidence="1 7">Multi-pass membrane protein</topology>
    </subcellularLocation>
</comment>
<feature type="transmembrane region" description="Helical" evidence="7">
    <location>
        <begin position="179"/>
        <end position="202"/>
    </location>
</feature>
<dbReference type="CDD" id="cd06261">
    <property type="entry name" value="TM_PBP2"/>
    <property type="match status" value="1"/>
</dbReference>
<dbReference type="PROSITE" id="PS50928">
    <property type="entry name" value="ABC_TM1"/>
    <property type="match status" value="1"/>
</dbReference>
<accession>A0A8J3IQ73</accession>
<feature type="domain" description="ABC transmembrane type-1" evidence="8">
    <location>
        <begin position="92"/>
        <end position="307"/>
    </location>
</feature>
<keyword evidence="3" id="KW-1003">Cell membrane</keyword>
<keyword evidence="5 7" id="KW-1133">Transmembrane helix</keyword>
<keyword evidence="10" id="KW-1185">Reference proteome</keyword>
<comment type="caution">
    <text evidence="9">The sequence shown here is derived from an EMBL/GenBank/DDBJ whole genome shotgun (WGS) entry which is preliminary data.</text>
</comment>
<keyword evidence="6 7" id="KW-0472">Membrane</keyword>
<keyword evidence="2 7" id="KW-0813">Transport</keyword>
<dbReference type="RefSeq" id="WP_220205653.1">
    <property type="nucleotide sequence ID" value="NZ_BNJK01000001.1"/>
</dbReference>
<feature type="transmembrane region" description="Helical" evidence="7">
    <location>
        <begin position="289"/>
        <end position="310"/>
    </location>
</feature>
<evidence type="ECO:0000256" key="4">
    <source>
        <dbReference type="ARBA" id="ARBA00022692"/>
    </source>
</evidence>
<organism evidence="9 10">
    <name type="scientific">Reticulibacter mediterranei</name>
    <dbReference type="NCBI Taxonomy" id="2778369"/>
    <lineage>
        <taxon>Bacteria</taxon>
        <taxon>Bacillati</taxon>
        <taxon>Chloroflexota</taxon>
        <taxon>Ktedonobacteria</taxon>
        <taxon>Ktedonobacterales</taxon>
        <taxon>Reticulibacteraceae</taxon>
        <taxon>Reticulibacter</taxon>
    </lineage>
</organism>
<dbReference type="InterPro" id="IPR051393">
    <property type="entry name" value="ABC_transporter_permease"/>
</dbReference>
<dbReference type="GO" id="GO:0055085">
    <property type="term" value="P:transmembrane transport"/>
    <property type="evidence" value="ECO:0007669"/>
    <property type="project" value="InterPro"/>
</dbReference>
<feature type="transmembrane region" description="Helical" evidence="7">
    <location>
        <begin position="96"/>
        <end position="117"/>
    </location>
</feature>
<evidence type="ECO:0000256" key="6">
    <source>
        <dbReference type="ARBA" id="ARBA00023136"/>
    </source>
</evidence>
<dbReference type="Pfam" id="PF00528">
    <property type="entry name" value="BPD_transp_1"/>
    <property type="match status" value="1"/>
</dbReference>
<dbReference type="Proteomes" id="UP000597444">
    <property type="component" value="Unassembled WGS sequence"/>
</dbReference>
<keyword evidence="4 7" id="KW-0812">Transmembrane</keyword>
<dbReference type="Gene3D" id="1.10.3720.10">
    <property type="entry name" value="MetI-like"/>
    <property type="match status" value="1"/>
</dbReference>
<evidence type="ECO:0000259" key="8">
    <source>
        <dbReference type="PROSITE" id="PS50928"/>
    </source>
</evidence>
<dbReference type="SUPFAM" id="SSF161098">
    <property type="entry name" value="MetI-like"/>
    <property type="match status" value="1"/>
</dbReference>
<evidence type="ECO:0000256" key="3">
    <source>
        <dbReference type="ARBA" id="ARBA00022475"/>
    </source>
</evidence>
<comment type="similarity">
    <text evidence="7">Belongs to the binding-protein-dependent transport system permease family.</text>
</comment>
<sequence>MSTTSAVQEKDGVRQVRGRYRGSGLSRKHREWIAGYLFLAPDLLGLLVFLAVPMLISLGLGFFEVDGFGNFSFVGTRNYLLMFADAQFLTSLRVTVTYVVLVVPGIFIAGLLLALLVKQRIPFVGILRSMFFIPNVVSLVVVGFVWKYMLADNIGLVTQLVQSMGLGSFSWLGDPRLALGTVLCVVIWFSMGYNMIIFLAGLQEIPREYYEAASIDGAGGWTSFWNITWPLLRPTSFFVLLTLMVSAVSGQSGFDLIYVMTKGGPVNSTALGIFYIYQQAFQFGHYGYAAAMASFLVVIMLVATIIMFAVTKGGRFDFE</sequence>
<evidence type="ECO:0000256" key="7">
    <source>
        <dbReference type="RuleBase" id="RU363032"/>
    </source>
</evidence>
<dbReference type="GO" id="GO:0005886">
    <property type="term" value="C:plasma membrane"/>
    <property type="evidence" value="ECO:0007669"/>
    <property type="project" value="UniProtKB-SubCell"/>
</dbReference>
<name>A0A8J3IQ73_9CHLR</name>
<dbReference type="InterPro" id="IPR035906">
    <property type="entry name" value="MetI-like_sf"/>
</dbReference>
<dbReference type="AlphaFoldDB" id="A0A8J3IQ73"/>
<reference evidence="9" key="1">
    <citation type="submission" date="2020-10" db="EMBL/GenBank/DDBJ databases">
        <title>Taxonomic study of unclassified bacteria belonging to the class Ktedonobacteria.</title>
        <authorList>
            <person name="Yabe S."/>
            <person name="Wang C.M."/>
            <person name="Zheng Y."/>
            <person name="Sakai Y."/>
            <person name="Cavaletti L."/>
            <person name="Monciardini P."/>
            <person name="Donadio S."/>
        </authorList>
    </citation>
    <scope>NUCLEOTIDE SEQUENCE</scope>
    <source>
        <strain evidence="9">ID150040</strain>
    </source>
</reference>
<dbReference type="PANTHER" id="PTHR30193">
    <property type="entry name" value="ABC TRANSPORTER PERMEASE PROTEIN"/>
    <property type="match status" value="1"/>
</dbReference>
<feature type="transmembrane region" description="Helical" evidence="7">
    <location>
        <begin position="231"/>
        <end position="249"/>
    </location>
</feature>
<dbReference type="InterPro" id="IPR000515">
    <property type="entry name" value="MetI-like"/>
</dbReference>
<evidence type="ECO:0000256" key="5">
    <source>
        <dbReference type="ARBA" id="ARBA00022989"/>
    </source>
</evidence>
<evidence type="ECO:0000313" key="10">
    <source>
        <dbReference type="Proteomes" id="UP000597444"/>
    </source>
</evidence>
<evidence type="ECO:0000256" key="1">
    <source>
        <dbReference type="ARBA" id="ARBA00004651"/>
    </source>
</evidence>
<dbReference type="PANTHER" id="PTHR30193:SF37">
    <property type="entry name" value="INNER MEMBRANE ABC TRANSPORTER PERMEASE PROTEIN YCJO"/>
    <property type="match status" value="1"/>
</dbReference>
<protein>
    <submittedName>
        <fullName evidence="9">Sugar ABC transporter permease</fullName>
    </submittedName>
</protein>
<proteinExistence type="inferred from homology"/>
<feature type="transmembrane region" description="Helical" evidence="7">
    <location>
        <begin position="36"/>
        <end position="63"/>
    </location>
</feature>
<feature type="transmembrane region" description="Helical" evidence="7">
    <location>
        <begin position="129"/>
        <end position="148"/>
    </location>
</feature>
<evidence type="ECO:0000313" key="9">
    <source>
        <dbReference type="EMBL" id="GHO94947.1"/>
    </source>
</evidence>
<gene>
    <name evidence="9" type="ORF">KSF_049950</name>
</gene>
<dbReference type="EMBL" id="BNJK01000001">
    <property type="protein sequence ID" value="GHO94947.1"/>
    <property type="molecule type" value="Genomic_DNA"/>
</dbReference>